<organism evidence="5 6">
    <name type="scientific">Puccinia sorghi</name>
    <dbReference type="NCBI Taxonomy" id="27349"/>
    <lineage>
        <taxon>Eukaryota</taxon>
        <taxon>Fungi</taxon>
        <taxon>Dikarya</taxon>
        <taxon>Basidiomycota</taxon>
        <taxon>Pucciniomycotina</taxon>
        <taxon>Pucciniomycetes</taxon>
        <taxon>Pucciniales</taxon>
        <taxon>Pucciniaceae</taxon>
        <taxon>Puccinia</taxon>
    </lineage>
</organism>
<keyword evidence="2" id="KW-0106">Calcium</keyword>
<evidence type="ECO:0000256" key="1">
    <source>
        <dbReference type="ARBA" id="ARBA00022737"/>
    </source>
</evidence>
<dbReference type="InterPro" id="IPR018247">
    <property type="entry name" value="EF_Hand_1_Ca_BS"/>
</dbReference>
<dbReference type="FunFam" id="1.10.238.10:FF:000001">
    <property type="entry name" value="Calmodulin 1"/>
    <property type="match status" value="1"/>
</dbReference>
<comment type="caution">
    <text evidence="5">The sequence shown here is derived from an EMBL/GenBank/DDBJ whole genome shotgun (WGS) entry which is preliminary data.</text>
</comment>
<dbReference type="PROSITE" id="PS00018">
    <property type="entry name" value="EF_HAND_1"/>
    <property type="match status" value="1"/>
</dbReference>
<reference evidence="5 6" key="1">
    <citation type="submission" date="2015-08" db="EMBL/GenBank/DDBJ databases">
        <title>Next Generation Sequencing and Analysis of the Genome of Puccinia sorghi L Schw, the Causal Agent of Maize Common Rust.</title>
        <authorList>
            <person name="Rochi L."/>
            <person name="Burguener G."/>
            <person name="Darino M."/>
            <person name="Turjanski A."/>
            <person name="Kreff E."/>
            <person name="Dieguez M.J."/>
            <person name="Sacco F."/>
        </authorList>
    </citation>
    <scope>NUCLEOTIDE SEQUENCE [LARGE SCALE GENOMIC DNA]</scope>
    <source>
        <strain evidence="5 6">RO10H11247</strain>
    </source>
</reference>
<proteinExistence type="predicted"/>
<feature type="domain" description="EF-hand" evidence="4">
    <location>
        <begin position="37"/>
        <end position="72"/>
    </location>
</feature>
<dbReference type="Proteomes" id="UP000037035">
    <property type="component" value="Unassembled WGS sequence"/>
</dbReference>
<dbReference type="SMART" id="SM00054">
    <property type="entry name" value="EFh"/>
    <property type="match status" value="1"/>
</dbReference>
<gene>
    <name evidence="5" type="ORF">VP01_2480g5</name>
</gene>
<dbReference type="InterPro" id="IPR050403">
    <property type="entry name" value="Myosin_RLC"/>
</dbReference>
<name>A0A0L6V625_9BASI</name>
<evidence type="ECO:0000256" key="2">
    <source>
        <dbReference type="ARBA" id="ARBA00022837"/>
    </source>
</evidence>
<keyword evidence="6" id="KW-1185">Reference proteome</keyword>
<dbReference type="PANTHER" id="PTHR23049">
    <property type="entry name" value="MYOSIN REGULATORY LIGHT CHAIN 2"/>
    <property type="match status" value="1"/>
</dbReference>
<protein>
    <recommendedName>
        <fullName evidence="4">EF-hand domain-containing protein</fullName>
    </recommendedName>
</protein>
<evidence type="ECO:0000313" key="5">
    <source>
        <dbReference type="EMBL" id="KNZ56164.1"/>
    </source>
</evidence>
<dbReference type="Gene3D" id="1.10.238.10">
    <property type="entry name" value="EF-hand"/>
    <property type="match status" value="2"/>
</dbReference>
<dbReference type="AlphaFoldDB" id="A0A0L6V625"/>
<evidence type="ECO:0000259" key="4">
    <source>
        <dbReference type="PROSITE" id="PS50222"/>
    </source>
</evidence>
<dbReference type="EMBL" id="LAVV01007370">
    <property type="protein sequence ID" value="KNZ56164.1"/>
    <property type="molecule type" value="Genomic_DNA"/>
</dbReference>
<dbReference type="Pfam" id="PF13405">
    <property type="entry name" value="EF-hand_6"/>
    <property type="match status" value="1"/>
</dbReference>
<dbReference type="InterPro" id="IPR011992">
    <property type="entry name" value="EF-hand-dom_pair"/>
</dbReference>
<accession>A0A0L6V625</accession>
<dbReference type="InterPro" id="IPR002048">
    <property type="entry name" value="EF_hand_dom"/>
</dbReference>
<dbReference type="VEuPathDB" id="FungiDB:VP01_2480g5"/>
<dbReference type="STRING" id="27349.A0A0L6V625"/>
<evidence type="ECO:0000313" key="6">
    <source>
        <dbReference type="Proteomes" id="UP000037035"/>
    </source>
</evidence>
<dbReference type="SUPFAM" id="SSF47473">
    <property type="entry name" value="EF-hand"/>
    <property type="match status" value="1"/>
</dbReference>
<evidence type="ECO:0000256" key="3">
    <source>
        <dbReference type="SAM" id="MobiDB-lite"/>
    </source>
</evidence>
<sequence>MSSSGSTLGMGRPTDGPGSAPKPRQSSAAVYNMFDPKQVQTFKEAFSMIDQDSDGWITEADLKMMLTSLGETGQAPTPKLLSTLLSSRPSNFGSAKPETSEYNQGINFTTFLTMMSEKLLELDPEDVLLEAFECFDEHDKGSNDARELREWLATVGDKMPKEEIDKLLSPPFADRHGAFN</sequence>
<dbReference type="GO" id="GO:0005509">
    <property type="term" value="F:calcium ion binding"/>
    <property type="evidence" value="ECO:0007669"/>
    <property type="project" value="InterPro"/>
</dbReference>
<feature type="region of interest" description="Disordered" evidence="3">
    <location>
        <begin position="1"/>
        <end position="30"/>
    </location>
</feature>
<dbReference type="PROSITE" id="PS50222">
    <property type="entry name" value="EF_HAND_2"/>
    <property type="match status" value="1"/>
</dbReference>
<dbReference type="OrthoDB" id="429467at2759"/>
<keyword evidence="1" id="KW-0677">Repeat</keyword>